<protein>
    <submittedName>
        <fullName evidence="2">Uncharacterized protein</fullName>
    </submittedName>
</protein>
<reference evidence="2" key="2">
    <citation type="submission" date="2018-05" db="EMBL/GenBank/DDBJ databases">
        <title>OgluRS3 (Oryza glumaepatula Reference Sequence Version 3).</title>
        <authorList>
            <person name="Zhang J."/>
            <person name="Kudrna D."/>
            <person name="Lee S."/>
            <person name="Talag J."/>
            <person name="Welchert J."/>
            <person name="Wing R.A."/>
        </authorList>
    </citation>
    <scope>NUCLEOTIDE SEQUENCE [LARGE SCALE GENOMIC DNA]</scope>
</reference>
<sequence>MEDLCEVPGWSAYGWTLVHHACMHTPAAVRARAAAGNGHRKRSPYWTTGGVEPAARHAGSPPPPNPHGPTPADPCMDEYAGYWVRAGKQLETTKAGGHGDT</sequence>
<feature type="compositionally biased region" description="Pro residues" evidence="1">
    <location>
        <begin position="60"/>
        <end position="72"/>
    </location>
</feature>
<dbReference type="Proteomes" id="UP000026961">
    <property type="component" value="Chromosome 5"/>
</dbReference>
<reference evidence="2" key="1">
    <citation type="submission" date="2015-04" db="UniProtKB">
        <authorList>
            <consortium name="EnsemblPlants"/>
        </authorList>
    </citation>
    <scope>IDENTIFICATION</scope>
</reference>
<dbReference type="AlphaFoldDB" id="A0A0D9ZVY2"/>
<dbReference type="Gramene" id="OGLUM05G08250.1">
    <property type="protein sequence ID" value="OGLUM05G08250.1"/>
    <property type="gene ID" value="OGLUM05G08250"/>
</dbReference>
<dbReference type="EnsemblPlants" id="OGLUM05G08250.1">
    <property type="protein sequence ID" value="OGLUM05G08250.1"/>
    <property type="gene ID" value="OGLUM05G08250"/>
</dbReference>
<name>A0A0D9ZVY2_9ORYZ</name>
<dbReference type="HOGENOM" id="CLU_2296087_0_0_1"/>
<feature type="region of interest" description="Disordered" evidence="1">
    <location>
        <begin position="33"/>
        <end position="74"/>
    </location>
</feature>
<proteinExistence type="predicted"/>
<evidence type="ECO:0000256" key="1">
    <source>
        <dbReference type="SAM" id="MobiDB-lite"/>
    </source>
</evidence>
<evidence type="ECO:0000313" key="3">
    <source>
        <dbReference type="Proteomes" id="UP000026961"/>
    </source>
</evidence>
<accession>A0A0D9ZVY2</accession>
<evidence type="ECO:0000313" key="2">
    <source>
        <dbReference type="EnsemblPlants" id="OGLUM05G08250.1"/>
    </source>
</evidence>
<organism evidence="2">
    <name type="scientific">Oryza glumipatula</name>
    <dbReference type="NCBI Taxonomy" id="40148"/>
    <lineage>
        <taxon>Eukaryota</taxon>
        <taxon>Viridiplantae</taxon>
        <taxon>Streptophyta</taxon>
        <taxon>Embryophyta</taxon>
        <taxon>Tracheophyta</taxon>
        <taxon>Spermatophyta</taxon>
        <taxon>Magnoliopsida</taxon>
        <taxon>Liliopsida</taxon>
        <taxon>Poales</taxon>
        <taxon>Poaceae</taxon>
        <taxon>BOP clade</taxon>
        <taxon>Oryzoideae</taxon>
        <taxon>Oryzeae</taxon>
        <taxon>Oryzinae</taxon>
        <taxon>Oryza</taxon>
    </lineage>
</organism>
<keyword evidence="3" id="KW-1185">Reference proteome</keyword>